<evidence type="ECO:0000313" key="2">
    <source>
        <dbReference type="Proteomes" id="UP001477443"/>
    </source>
</evidence>
<name>A0ABZ2RUD0_9BACT</name>
<sequence>MKITFDPFGEVLIDLENNDAFLIHPFKKHKKVNYIDSTNNDVIKQYKINKLDINNEKSKKH</sequence>
<accession>A0ABZ2RUD0</accession>
<reference evidence="1" key="1">
    <citation type="submission" date="2024-03" db="EMBL/GenBank/DDBJ databases">
        <title>Complete genome sequence of Mycoplasma felifaucium Z921 isolated from the trachea of a cheetah.</title>
        <authorList>
            <person name="Spergser J."/>
        </authorList>
    </citation>
    <scope>NUCLEOTIDE SEQUENCE [LARGE SCALE GENOMIC DNA]</scope>
    <source>
        <strain evidence="1">Z921</strain>
    </source>
</reference>
<keyword evidence="2" id="KW-1185">Reference proteome</keyword>
<protein>
    <submittedName>
        <fullName evidence="1">Uncharacterized protein</fullName>
    </submittedName>
</protein>
<dbReference type="EMBL" id="CP148067">
    <property type="protein sequence ID" value="WXL29255.1"/>
    <property type="molecule type" value="Genomic_DNA"/>
</dbReference>
<organism evidence="1 2">
    <name type="scientific">Mycoplasmopsis felifaucium</name>
    <dbReference type="NCBI Taxonomy" id="35768"/>
    <lineage>
        <taxon>Bacteria</taxon>
        <taxon>Bacillati</taxon>
        <taxon>Mycoplasmatota</taxon>
        <taxon>Mycoplasmoidales</taxon>
        <taxon>Metamycoplasmataceae</taxon>
        <taxon>Mycoplasmopsis</taxon>
    </lineage>
</organism>
<dbReference type="Proteomes" id="UP001477443">
    <property type="component" value="Chromosome"/>
</dbReference>
<gene>
    <name evidence="1" type="ORF">WG617_01220</name>
</gene>
<dbReference type="RefSeq" id="WP_338822882.1">
    <property type="nucleotide sequence ID" value="NZ_CP148067.1"/>
</dbReference>
<evidence type="ECO:0000313" key="1">
    <source>
        <dbReference type="EMBL" id="WXL29255.1"/>
    </source>
</evidence>
<proteinExistence type="predicted"/>